<dbReference type="Proteomes" id="UP001372338">
    <property type="component" value="Unassembled WGS sequence"/>
</dbReference>
<gene>
    <name evidence="1" type="ORF">RIF29_28342</name>
</gene>
<dbReference type="EMBL" id="JAYWIO010000005">
    <property type="protein sequence ID" value="KAK7262014.1"/>
    <property type="molecule type" value="Genomic_DNA"/>
</dbReference>
<accession>A0AAN9I1W0</accession>
<organism evidence="1 2">
    <name type="scientific">Crotalaria pallida</name>
    <name type="common">Smooth rattlebox</name>
    <name type="synonym">Crotalaria striata</name>
    <dbReference type="NCBI Taxonomy" id="3830"/>
    <lineage>
        <taxon>Eukaryota</taxon>
        <taxon>Viridiplantae</taxon>
        <taxon>Streptophyta</taxon>
        <taxon>Embryophyta</taxon>
        <taxon>Tracheophyta</taxon>
        <taxon>Spermatophyta</taxon>
        <taxon>Magnoliopsida</taxon>
        <taxon>eudicotyledons</taxon>
        <taxon>Gunneridae</taxon>
        <taxon>Pentapetalae</taxon>
        <taxon>rosids</taxon>
        <taxon>fabids</taxon>
        <taxon>Fabales</taxon>
        <taxon>Fabaceae</taxon>
        <taxon>Papilionoideae</taxon>
        <taxon>50 kb inversion clade</taxon>
        <taxon>genistoids sensu lato</taxon>
        <taxon>core genistoids</taxon>
        <taxon>Crotalarieae</taxon>
        <taxon>Crotalaria</taxon>
    </lineage>
</organism>
<reference evidence="1 2" key="1">
    <citation type="submission" date="2024-01" db="EMBL/GenBank/DDBJ databases">
        <title>The genomes of 5 underutilized Papilionoideae crops provide insights into root nodulation and disease resistanc.</title>
        <authorList>
            <person name="Yuan L."/>
        </authorList>
    </citation>
    <scope>NUCLEOTIDE SEQUENCE [LARGE SCALE GENOMIC DNA]</scope>
    <source>
        <strain evidence="1">ZHUSHIDOU_FW_LH</strain>
        <tissue evidence="1">Leaf</tissue>
    </source>
</reference>
<protein>
    <submittedName>
        <fullName evidence="1">Uncharacterized protein</fullName>
    </submittedName>
</protein>
<evidence type="ECO:0000313" key="2">
    <source>
        <dbReference type="Proteomes" id="UP001372338"/>
    </source>
</evidence>
<comment type="caution">
    <text evidence="1">The sequence shown here is derived from an EMBL/GenBank/DDBJ whole genome shotgun (WGS) entry which is preliminary data.</text>
</comment>
<proteinExistence type="predicted"/>
<dbReference type="AlphaFoldDB" id="A0AAN9I1W0"/>
<evidence type="ECO:0000313" key="1">
    <source>
        <dbReference type="EMBL" id="KAK7262014.1"/>
    </source>
</evidence>
<sequence>MREAYGKQAYTKVTTNEGNIPLFIQVLTVSVRTEQLTRNQLSRLFKLDYLYITFETMNNKTQIRNKRHVIKSKNHNKVNCLCNLISSNLFDATFSVENHK</sequence>
<name>A0AAN9I1W0_CROPI</name>
<keyword evidence="2" id="KW-1185">Reference proteome</keyword>